<accession>A0AAX6N2N9</accession>
<evidence type="ECO:0000313" key="1">
    <source>
        <dbReference type="EMBL" id="MDU9690158.1"/>
    </source>
</evidence>
<dbReference type="RefSeq" id="WP_316909882.1">
    <property type="nucleotide sequence ID" value="NZ_JAPTGD010000001.1"/>
</dbReference>
<dbReference type="EMBL" id="JAPTGD010000001">
    <property type="protein sequence ID" value="MDU9690158.1"/>
    <property type="molecule type" value="Genomic_DNA"/>
</dbReference>
<reference evidence="1" key="2">
    <citation type="submission" date="2022-12" db="EMBL/GenBank/DDBJ databases">
        <authorList>
            <person name="Dechsakulwatana C."/>
            <person name="Rungsihiranrut A."/>
            <person name="Muangchinda C."/>
            <person name="Ningthoujam R."/>
            <person name="Klankeo P."/>
            <person name="Pinyakong O."/>
        </authorList>
    </citation>
    <scope>NUCLEOTIDE SEQUENCE</scope>
    <source>
        <strain evidence="1">TL01-2</strain>
    </source>
</reference>
<reference evidence="1" key="1">
    <citation type="journal article" date="2022" name="J Environ Chem Eng">
        <title>Biodegradation of petroleum oil using a constructed nonpathogenic and heavy metal-tolerant bacterial consortium isolated from marine sponges.</title>
        <authorList>
            <person name="Dechsakulwatana C."/>
            <person name="Rungsihiranrut A."/>
            <person name="Muangchinda C."/>
            <person name="Ningthoujam R."/>
            <person name="Klankeo P."/>
            <person name="Pinyakong O."/>
        </authorList>
    </citation>
    <scope>NUCLEOTIDE SEQUENCE</scope>
    <source>
        <strain evidence="1">TL01-2</strain>
    </source>
</reference>
<protein>
    <submittedName>
        <fullName evidence="1">DUF3888 domain-containing protein</fullName>
    </submittedName>
</protein>
<dbReference type="Proteomes" id="UP001269400">
    <property type="component" value="Unassembled WGS sequence"/>
</dbReference>
<dbReference type="AlphaFoldDB" id="A0AAX6N2N9"/>
<name>A0AAX6N2N9_PRIAR</name>
<evidence type="ECO:0000313" key="2">
    <source>
        <dbReference type="Proteomes" id="UP001269400"/>
    </source>
</evidence>
<sequence length="123" mass="13756">MRQLLVATAFAIWLTGGGIGTPYTEAAPQTSTKQKHTDFYDAFLMLLNPYADKAIRTKYPDRSYSLWNADILGVKRVSSGFSNYDFIVKVQYDTFTGPHNPPEGSVVITFSVKDEVKVLRIEG</sequence>
<proteinExistence type="predicted"/>
<dbReference type="InterPro" id="IPR024984">
    <property type="entry name" value="DUF3888"/>
</dbReference>
<comment type="caution">
    <text evidence="1">The sequence shown here is derived from an EMBL/GenBank/DDBJ whole genome shotgun (WGS) entry which is preliminary data.</text>
</comment>
<organism evidence="1 2">
    <name type="scientific">Priestia aryabhattai</name>
    <name type="common">Bacillus aryabhattai</name>
    <dbReference type="NCBI Taxonomy" id="412384"/>
    <lineage>
        <taxon>Bacteria</taxon>
        <taxon>Bacillati</taxon>
        <taxon>Bacillota</taxon>
        <taxon>Bacilli</taxon>
        <taxon>Bacillales</taxon>
        <taxon>Bacillaceae</taxon>
        <taxon>Priestia</taxon>
    </lineage>
</organism>
<gene>
    <name evidence="1" type="ORF">O0Q50_03185</name>
</gene>
<dbReference type="Pfam" id="PF13027">
    <property type="entry name" value="DUF3888"/>
    <property type="match status" value="1"/>
</dbReference>